<name>A0A7W8GAZ3_9SPIR</name>
<keyword evidence="2 3" id="KW-0808">Transferase</keyword>
<keyword evidence="1 3" id="KW-0328">Glycosyltransferase</keyword>
<organism evidence="3 4">
    <name type="scientific">Treponema ruminis</name>
    <dbReference type="NCBI Taxonomy" id="744515"/>
    <lineage>
        <taxon>Bacteria</taxon>
        <taxon>Pseudomonadati</taxon>
        <taxon>Spirochaetota</taxon>
        <taxon>Spirochaetia</taxon>
        <taxon>Spirochaetales</taxon>
        <taxon>Treponemataceae</taxon>
        <taxon>Treponema</taxon>
    </lineage>
</organism>
<evidence type="ECO:0000256" key="1">
    <source>
        <dbReference type="ARBA" id="ARBA00022676"/>
    </source>
</evidence>
<reference evidence="3 4" key="1">
    <citation type="submission" date="2020-08" db="EMBL/GenBank/DDBJ databases">
        <title>Genomic Encyclopedia of Type Strains, Phase IV (KMG-IV): sequencing the most valuable type-strain genomes for metagenomic binning, comparative biology and taxonomic classification.</title>
        <authorList>
            <person name="Goeker M."/>
        </authorList>
    </citation>
    <scope>NUCLEOTIDE SEQUENCE [LARGE SCALE GENOMIC DNA]</scope>
    <source>
        <strain evidence="3 4">DSM 103462</strain>
    </source>
</reference>
<dbReference type="Proteomes" id="UP000518887">
    <property type="component" value="Unassembled WGS sequence"/>
</dbReference>
<dbReference type="EMBL" id="JACHFQ010000007">
    <property type="protein sequence ID" value="MBB5226979.1"/>
    <property type="molecule type" value="Genomic_DNA"/>
</dbReference>
<dbReference type="RefSeq" id="WP_221301076.1">
    <property type="nucleotide sequence ID" value="NZ_CP031518.1"/>
</dbReference>
<dbReference type="GO" id="GO:0047244">
    <property type="term" value="F:N-acetylglucosaminyldiphosphoundecaprenol N-acetyl-beta-D-mannosaminyltransferase activity"/>
    <property type="evidence" value="ECO:0007669"/>
    <property type="project" value="UniProtKB-EC"/>
</dbReference>
<proteinExistence type="predicted"/>
<evidence type="ECO:0000313" key="3">
    <source>
        <dbReference type="EMBL" id="MBB5226979.1"/>
    </source>
</evidence>
<comment type="caution">
    <text evidence="3">The sequence shown here is derived from an EMBL/GenBank/DDBJ whole genome shotgun (WGS) entry which is preliminary data.</text>
</comment>
<dbReference type="AlphaFoldDB" id="A0A7W8GAZ3"/>
<dbReference type="PANTHER" id="PTHR34136:SF1">
    <property type="entry name" value="UDP-N-ACETYL-D-MANNOSAMINURONIC ACID TRANSFERASE"/>
    <property type="match status" value="1"/>
</dbReference>
<accession>A0A7W8GAZ3</accession>
<sequence length="270" mass="31330">MTRIELLGVPVDVCRPENLEEEIMKILEKPGTKQIVFLTVWDLLKARNKKKDFGDCLRNADLILPISKSILKGARFLKLDVPVRYNPFNAVIQILNALDHHYKSLYLLGARKKTLQKAEHNVHDTFKGLRIVGRYVGYFPKSSEADVVQAIYKASPSLVILSEGIKEKNLWAYHRRDKFSSSIFLYYRDCIGIFAGRIRRVSEKTFDAGKEIWNEIGHSPFKVFLIFPYMRYKLLLLFYRLFRKDGKPKVKGESGIYHVESMEKKAENPS</sequence>
<keyword evidence="4" id="KW-1185">Reference proteome</keyword>
<dbReference type="EC" id="2.4.1.187" evidence="3"/>
<protein>
    <submittedName>
        <fullName evidence="3">N-acetylglucosaminyldiphosphoundecaprenol N-acetyl-beta-D-mannosaminyltransferase</fullName>
        <ecNumber evidence="3">2.4.1.187</ecNumber>
    </submittedName>
</protein>
<gene>
    <name evidence="3" type="ORF">HNP76_002367</name>
</gene>
<evidence type="ECO:0000256" key="2">
    <source>
        <dbReference type="ARBA" id="ARBA00022679"/>
    </source>
</evidence>
<dbReference type="PANTHER" id="PTHR34136">
    <property type="match status" value="1"/>
</dbReference>
<dbReference type="Pfam" id="PF03808">
    <property type="entry name" value="Glyco_tran_WecG"/>
    <property type="match status" value="1"/>
</dbReference>
<evidence type="ECO:0000313" key="4">
    <source>
        <dbReference type="Proteomes" id="UP000518887"/>
    </source>
</evidence>
<dbReference type="InterPro" id="IPR004629">
    <property type="entry name" value="WecG_TagA_CpsF"/>
</dbReference>